<protein>
    <recommendedName>
        <fullName evidence="3">cellulase</fullName>
        <ecNumber evidence="3">3.2.1.4</ecNumber>
    </recommendedName>
</protein>
<evidence type="ECO:0000256" key="8">
    <source>
        <dbReference type="ARBA" id="ARBA00023295"/>
    </source>
</evidence>
<keyword evidence="4" id="KW-0378">Hydrolase</keyword>
<feature type="region of interest" description="Disordered" evidence="10">
    <location>
        <begin position="251"/>
        <end position="298"/>
    </location>
</feature>
<feature type="region of interest" description="Disordered" evidence="10">
    <location>
        <begin position="494"/>
        <end position="524"/>
    </location>
</feature>
<sequence length="524" mass="54893">DWDPARGGHWASCCPEMDLFEANTMSMAFTAHPCSAVGPQRVAGADAGDEATGDHYMGVCDKDGCDFNPYRLGNKDFFGPGGSGVDSKAPFTVVTQFLTSDETDAGELVEIRQFYVQGGRVIESPKPKGLEGVHGNSLTPSFCDAEKEAFKACRKPGQDKGPFNKFRDAGGLRAMGEALARGMVLVFSLWDDPATAMRWLDSAAEDLPDDVPGVLRGPCSRSEGDAAVVEETAAGASARFSNIRYGALGATTPGVETSSRSPPEEAAPPGAGAEGAGEAVGGDAATPELPPHDCGVGDRAAWPPEKQEWCCANAQICPEELPPPPPDQPHDCGHGDRFMWPRRKKEWCCATSQIACPDEVPLHDCGHGDRFKWRREKKEWCCATSQIACPEEVPLHDCGHGDRSKWAREKQEWCCATSQIACPEELAPQPPVRLAADVAANPGSRAAAPLAGGGASAPSGTAGALAAVLAAAVAASAAAAAALRARRPWAAGPVPADALLLRTPQDGERSPEEGGEEALGTASE</sequence>
<dbReference type="EMBL" id="CAUYUJ010003526">
    <property type="protein sequence ID" value="CAK0805678.1"/>
    <property type="molecule type" value="Genomic_DNA"/>
</dbReference>
<dbReference type="Proteomes" id="UP001189429">
    <property type="component" value="Unassembled WGS sequence"/>
</dbReference>
<dbReference type="Pfam" id="PF00840">
    <property type="entry name" value="Glyco_hydro_7"/>
    <property type="match status" value="1"/>
</dbReference>
<evidence type="ECO:0000256" key="9">
    <source>
        <dbReference type="ARBA" id="ARBA00023326"/>
    </source>
</evidence>
<gene>
    <name evidence="11" type="ORF">PCOR1329_LOCUS12139</name>
</gene>
<evidence type="ECO:0000256" key="6">
    <source>
        <dbReference type="ARBA" id="ARBA00023180"/>
    </source>
</evidence>
<accession>A0ABN9QI37</accession>
<evidence type="ECO:0000256" key="7">
    <source>
        <dbReference type="ARBA" id="ARBA00023277"/>
    </source>
</evidence>
<keyword evidence="6" id="KW-0325">Glycoprotein</keyword>
<keyword evidence="5" id="KW-0136">Cellulose degradation</keyword>
<evidence type="ECO:0000256" key="10">
    <source>
        <dbReference type="SAM" id="MobiDB-lite"/>
    </source>
</evidence>
<comment type="catalytic activity">
    <reaction evidence="1">
        <text>Endohydrolysis of (1-&gt;4)-beta-D-glucosidic linkages in cellulose, lichenin and cereal beta-D-glucans.</text>
        <dbReference type="EC" id="3.2.1.4"/>
    </reaction>
</comment>
<keyword evidence="7" id="KW-0119">Carbohydrate metabolism</keyword>
<dbReference type="PRINTS" id="PR00734">
    <property type="entry name" value="GLHYDRLASE7"/>
</dbReference>
<organism evidence="11 12">
    <name type="scientific">Prorocentrum cordatum</name>
    <dbReference type="NCBI Taxonomy" id="2364126"/>
    <lineage>
        <taxon>Eukaryota</taxon>
        <taxon>Sar</taxon>
        <taxon>Alveolata</taxon>
        <taxon>Dinophyceae</taxon>
        <taxon>Prorocentrales</taxon>
        <taxon>Prorocentraceae</taxon>
        <taxon>Prorocentrum</taxon>
    </lineage>
</organism>
<proteinExistence type="inferred from homology"/>
<name>A0ABN9QI37_9DINO</name>
<evidence type="ECO:0000313" key="12">
    <source>
        <dbReference type="Proteomes" id="UP001189429"/>
    </source>
</evidence>
<comment type="caution">
    <text evidence="11">The sequence shown here is derived from an EMBL/GenBank/DDBJ whole genome shotgun (WGS) entry which is preliminary data.</text>
</comment>
<feature type="non-terminal residue" evidence="11">
    <location>
        <position position="1"/>
    </location>
</feature>
<dbReference type="SUPFAM" id="SSF49899">
    <property type="entry name" value="Concanavalin A-like lectins/glucanases"/>
    <property type="match status" value="1"/>
</dbReference>
<evidence type="ECO:0000256" key="1">
    <source>
        <dbReference type="ARBA" id="ARBA00000966"/>
    </source>
</evidence>
<dbReference type="InterPro" id="IPR013320">
    <property type="entry name" value="ConA-like_dom_sf"/>
</dbReference>
<evidence type="ECO:0000256" key="4">
    <source>
        <dbReference type="ARBA" id="ARBA00022801"/>
    </source>
</evidence>
<dbReference type="InterPro" id="IPR037019">
    <property type="entry name" value="Glyco_hydro_7_sf"/>
</dbReference>
<keyword evidence="12" id="KW-1185">Reference proteome</keyword>
<comment type="similarity">
    <text evidence="2">Belongs to the glycosyl hydrolase 7 (cellulase C) family.</text>
</comment>
<reference evidence="11" key="1">
    <citation type="submission" date="2023-10" db="EMBL/GenBank/DDBJ databases">
        <authorList>
            <person name="Chen Y."/>
            <person name="Shah S."/>
            <person name="Dougan E. K."/>
            <person name="Thang M."/>
            <person name="Chan C."/>
        </authorList>
    </citation>
    <scope>NUCLEOTIDE SEQUENCE [LARGE SCALE GENOMIC DNA]</scope>
</reference>
<dbReference type="EC" id="3.2.1.4" evidence="3"/>
<dbReference type="PANTHER" id="PTHR33753:SF1">
    <property type="entry name" value="ENDO-BETA-1,4-GLUCANASE CELB"/>
    <property type="match status" value="1"/>
</dbReference>
<evidence type="ECO:0000256" key="2">
    <source>
        <dbReference type="ARBA" id="ARBA00006044"/>
    </source>
</evidence>
<dbReference type="Gene3D" id="2.70.100.10">
    <property type="entry name" value="Glycoside hydrolase, family 7, domain"/>
    <property type="match status" value="1"/>
</dbReference>
<dbReference type="InterPro" id="IPR001722">
    <property type="entry name" value="Glyco_hydro_7"/>
</dbReference>
<evidence type="ECO:0000313" key="11">
    <source>
        <dbReference type="EMBL" id="CAK0805678.1"/>
    </source>
</evidence>
<evidence type="ECO:0000256" key="5">
    <source>
        <dbReference type="ARBA" id="ARBA00023001"/>
    </source>
</evidence>
<dbReference type="PANTHER" id="PTHR33753">
    <property type="entry name" value="1,4-BETA-D-GLUCAN CELLOBIOHYDROLASE B"/>
    <property type="match status" value="1"/>
</dbReference>
<keyword evidence="8" id="KW-0326">Glycosidase</keyword>
<evidence type="ECO:0000256" key="3">
    <source>
        <dbReference type="ARBA" id="ARBA00012601"/>
    </source>
</evidence>
<keyword evidence="9" id="KW-0624">Polysaccharide degradation</keyword>